<dbReference type="InterPro" id="IPR007418">
    <property type="entry name" value="DUF474"/>
</dbReference>
<name>V8G1U6_9BURK</name>
<evidence type="ECO:0000256" key="1">
    <source>
        <dbReference type="SAM" id="Phobius"/>
    </source>
</evidence>
<feature type="transmembrane region" description="Helical" evidence="1">
    <location>
        <begin position="85"/>
        <end position="109"/>
    </location>
</feature>
<gene>
    <name evidence="2" type="ORF">V757_07885</name>
</gene>
<evidence type="ECO:0000313" key="3">
    <source>
        <dbReference type="Proteomes" id="UP000018766"/>
    </source>
</evidence>
<keyword evidence="1" id="KW-0812">Transmembrane</keyword>
<accession>V8G1U6</accession>
<dbReference type="PIRSF" id="PIRSF015875">
    <property type="entry name" value="UCP015875"/>
    <property type="match status" value="1"/>
</dbReference>
<sequence>MIYPLLLILHLLCAFIFIGTVFFEVLFLRKISKQITPEIMQPVSKAIGGRAKELIPWVLLILFSTGLSMAWFHREALAHPFLSSFGLLLSIKILLATSILFHFITAMTLRKKGKLQGKVSRFIHTSIFCHMIVLVILAKAMFYIHW</sequence>
<dbReference type="RefSeq" id="WP_023951455.1">
    <property type="nucleotide sequence ID" value="NZ_AYSV01000089.1"/>
</dbReference>
<dbReference type="PATRIC" id="fig|1414851.3.peg.1626"/>
<comment type="caution">
    <text evidence="2">The sequence shown here is derived from an EMBL/GenBank/DDBJ whole genome shotgun (WGS) entry which is preliminary data.</text>
</comment>
<dbReference type="AlphaFoldDB" id="V8G1U6"/>
<proteinExistence type="predicted"/>
<keyword evidence="1" id="KW-1133">Transmembrane helix</keyword>
<evidence type="ECO:0000313" key="2">
    <source>
        <dbReference type="EMBL" id="ETD70415.1"/>
    </source>
</evidence>
<dbReference type="Proteomes" id="UP000018766">
    <property type="component" value="Unassembled WGS sequence"/>
</dbReference>
<reference evidence="2 3" key="1">
    <citation type="submission" date="2013-11" db="EMBL/GenBank/DDBJ databases">
        <title>Genomic analysis of Pelistega sp. HM-7.</title>
        <authorList>
            <person name="Kumbhare S.V."/>
            <person name="Shetty S.A."/>
            <person name="Sharma O."/>
            <person name="Dhotre D.P."/>
        </authorList>
    </citation>
    <scope>NUCLEOTIDE SEQUENCE [LARGE SCALE GENOMIC DNA]</scope>
    <source>
        <strain evidence="2 3">HM-7</strain>
    </source>
</reference>
<feature type="transmembrane region" description="Helical" evidence="1">
    <location>
        <begin position="54"/>
        <end position="73"/>
    </location>
</feature>
<feature type="transmembrane region" description="Helical" evidence="1">
    <location>
        <begin position="6"/>
        <end position="28"/>
    </location>
</feature>
<keyword evidence="3" id="KW-1185">Reference proteome</keyword>
<feature type="transmembrane region" description="Helical" evidence="1">
    <location>
        <begin position="121"/>
        <end position="144"/>
    </location>
</feature>
<organism evidence="2 3">
    <name type="scientific">Pelistega indica</name>
    <dbReference type="NCBI Taxonomy" id="1414851"/>
    <lineage>
        <taxon>Bacteria</taxon>
        <taxon>Pseudomonadati</taxon>
        <taxon>Pseudomonadota</taxon>
        <taxon>Betaproteobacteria</taxon>
        <taxon>Burkholderiales</taxon>
        <taxon>Alcaligenaceae</taxon>
        <taxon>Pelistega</taxon>
    </lineage>
</organism>
<dbReference type="EMBL" id="AYSV01000089">
    <property type="protein sequence ID" value="ETD70415.1"/>
    <property type="molecule type" value="Genomic_DNA"/>
</dbReference>
<protein>
    <submittedName>
        <fullName evidence="2">Membrane protein</fullName>
    </submittedName>
</protein>
<dbReference type="OrthoDB" id="5955722at2"/>
<keyword evidence="1" id="KW-0472">Membrane</keyword>